<proteinExistence type="predicted"/>
<sequence length="226" mass="27401">MPEKEIIISFLSMLGDKGQHYHSFLKFLANEERSGWEKWIQFELIRHINSQDKNHEFYWEDRYKLNGKTKKTKQLDLVYRPLNFTADKYVGIELKVQRYIEYSVNGILKDLYWLSKITIRETSRQEETRDSWNFRSILGIAFFSKPSEDNKRQSKYREFIKQLEEERLATLTEEIPGWYAVVINWQARSPKEDNSKLKESYINFYKKIRHFAKKHGIYYEPSNMTK</sequence>
<organism evidence="1 2">
    <name type="scientific">Geothermobacter hydrogeniphilus</name>
    <dbReference type="NCBI Taxonomy" id="1969733"/>
    <lineage>
        <taxon>Bacteria</taxon>
        <taxon>Pseudomonadati</taxon>
        <taxon>Thermodesulfobacteriota</taxon>
        <taxon>Desulfuromonadia</taxon>
        <taxon>Desulfuromonadales</taxon>
        <taxon>Geothermobacteraceae</taxon>
        <taxon>Geothermobacter</taxon>
    </lineage>
</organism>
<dbReference type="Proteomes" id="UP000193136">
    <property type="component" value="Unassembled WGS sequence"/>
</dbReference>
<evidence type="ECO:0000313" key="1">
    <source>
        <dbReference type="EMBL" id="ORJ57512.1"/>
    </source>
</evidence>
<accession>A0A1X0XXA8</accession>
<comment type="caution">
    <text evidence="1">The sequence shown here is derived from an EMBL/GenBank/DDBJ whole genome shotgun (WGS) entry which is preliminary data.</text>
</comment>
<reference evidence="1 2" key="1">
    <citation type="submission" date="2017-03" db="EMBL/GenBank/DDBJ databases">
        <title>Genome sequence of Geothermobacter sp. EPR-M, Deep-Sea Iron Reducer.</title>
        <authorList>
            <person name="Tully B."/>
            <person name="Savalia P."/>
            <person name="Abuyen K."/>
            <person name="Baughan C."/>
            <person name="Romero E."/>
            <person name="Ronkowski C."/>
            <person name="Torres B."/>
            <person name="Tremblay J."/>
            <person name="Trujillo A."/>
            <person name="Tyler M."/>
            <person name="Perez-Rodriguez I."/>
            <person name="Amend J."/>
        </authorList>
    </citation>
    <scope>NUCLEOTIDE SEQUENCE [LARGE SCALE GENOMIC DNA]</scope>
    <source>
        <strain evidence="1 2">EPR-M</strain>
    </source>
</reference>
<evidence type="ECO:0000313" key="2">
    <source>
        <dbReference type="Proteomes" id="UP000193136"/>
    </source>
</evidence>
<gene>
    <name evidence="1" type="ORF">B5V00_13765</name>
</gene>
<name>A0A1X0XXA8_9BACT</name>
<keyword evidence="2" id="KW-1185">Reference proteome</keyword>
<protein>
    <submittedName>
        <fullName evidence="1">Uncharacterized protein</fullName>
    </submittedName>
</protein>
<dbReference type="OrthoDB" id="2885993at2"/>
<dbReference type="RefSeq" id="WP_085011393.1">
    <property type="nucleotide sequence ID" value="NZ_NAAD01000019.1"/>
</dbReference>
<dbReference type="AlphaFoldDB" id="A0A1X0XXA8"/>
<dbReference type="EMBL" id="NAAD01000019">
    <property type="protein sequence ID" value="ORJ57512.1"/>
    <property type="molecule type" value="Genomic_DNA"/>
</dbReference>